<evidence type="ECO:0000313" key="2">
    <source>
        <dbReference type="EMBL" id="QFS45369.1"/>
    </source>
</evidence>
<gene>
    <name evidence="2" type="ORF">GXM_02846</name>
</gene>
<reference evidence="2 3" key="1">
    <citation type="submission" date="2019-10" db="EMBL/GenBank/DDBJ databases">
        <title>Genomic and transcriptomic insights into the perfect genentic adaptation of a filamentous nitrogen-fixing cyanobacterium to rice fields.</title>
        <authorList>
            <person name="Chen Z."/>
        </authorList>
    </citation>
    <scope>NUCLEOTIDE SEQUENCE [LARGE SCALE GENOMIC DNA]</scope>
    <source>
        <strain evidence="2">CCNUC1</strain>
    </source>
</reference>
<dbReference type="AlphaFoldDB" id="A0A5P8VZZ5"/>
<protein>
    <submittedName>
        <fullName evidence="2">Uncharacterized protein</fullName>
    </submittedName>
</protein>
<organism evidence="2 3">
    <name type="scientific">Nostoc sphaeroides CCNUC1</name>
    <dbReference type="NCBI Taxonomy" id="2653204"/>
    <lineage>
        <taxon>Bacteria</taxon>
        <taxon>Bacillati</taxon>
        <taxon>Cyanobacteriota</taxon>
        <taxon>Cyanophyceae</taxon>
        <taxon>Nostocales</taxon>
        <taxon>Nostocaceae</taxon>
        <taxon>Nostoc</taxon>
    </lineage>
</organism>
<dbReference type="EMBL" id="CP045226">
    <property type="protein sequence ID" value="QFS45369.1"/>
    <property type="molecule type" value="Genomic_DNA"/>
</dbReference>
<evidence type="ECO:0000256" key="1">
    <source>
        <dbReference type="SAM" id="MobiDB-lite"/>
    </source>
</evidence>
<dbReference type="Proteomes" id="UP000326678">
    <property type="component" value="Chromosome Gxm1"/>
</dbReference>
<proteinExistence type="predicted"/>
<feature type="region of interest" description="Disordered" evidence="1">
    <location>
        <begin position="28"/>
        <end position="54"/>
    </location>
</feature>
<keyword evidence="3" id="KW-1185">Reference proteome</keyword>
<sequence>MGAIATTWLQILWCRSYARHRHRALHKNLNPESNTHKQDPRQLLRSRGSAGCNSHKSNRIAIVECIYW</sequence>
<name>A0A5P8VZZ5_9NOSO</name>
<accession>A0A5P8VZZ5</accession>
<evidence type="ECO:0000313" key="3">
    <source>
        <dbReference type="Proteomes" id="UP000326678"/>
    </source>
</evidence>
<dbReference type="KEGG" id="nsh:GXM_02846"/>